<dbReference type="Pfam" id="PF00107">
    <property type="entry name" value="ADH_zinc_N"/>
    <property type="match status" value="1"/>
</dbReference>
<dbReference type="Pfam" id="PF08240">
    <property type="entry name" value="ADH_N"/>
    <property type="match status" value="1"/>
</dbReference>
<dbReference type="AlphaFoldDB" id="A0A6A6Q157"/>
<dbReference type="PANTHER" id="PTHR43350">
    <property type="entry name" value="NAD-DEPENDENT ALCOHOL DEHYDROGENASE"/>
    <property type="match status" value="1"/>
</dbReference>
<dbReference type="Gene3D" id="3.90.180.10">
    <property type="entry name" value="Medium-chain alcohol dehydrogenases, catalytic domain"/>
    <property type="match status" value="1"/>
</dbReference>
<dbReference type="Gene3D" id="3.40.50.720">
    <property type="entry name" value="NAD(P)-binding Rossmann-like Domain"/>
    <property type="match status" value="1"/>
</dbReference>
<gene>
    <name evidence="8" type="ORF">BDY17DRAFT_246063</name>
</gene>
<name>A0A6A6Q157_9PEZI</name>
<dbReference type="InterPro" id="IPR036291">
    <property type="entry name" value="NAD(P)-bd_dom_sf"/>
</dbReference>
<keyword evidence="4 6" id="KW-0862">Zinc</keyword>
<dbReference type="RefSeq" id="XP_033592777.1">
    <property type="nucleotide sequence ID" value="XM_033730690.1"/>
</dbReference>
<dbReference type="InterPro" id="IPR013149">
    <property type="entry name" value="ADH-like_C"/>
</dbReference>
<dbReference type="GeneID" id="54471692"/>
<dbReference type="SUPFAM" id="SSF50129">
    <property type="entry name" value="GroES-like"/>
    <property type="match status" value="1"/>
</dbReference>
<accession>A0A6A6Q157</accession>
<organism evidence="8 9">
    <name type="scientific">Neohortaea acidophila</name>
    <dbReference type="NCBI Taxonomy" id="245834"/>
    <lineage>
        <taxon>Eukaryota</taxon>
        <taxon>Fungi</taxon>
        <taxon>Dikarya</taxon>
        <taxon>Ascomycota</taxon>
        <taxon>Pezizomycotina</taxon>
        <taxon>Dothideomycetes</taxon>
        <taxon>Dothideomycetidae</taxon>
        <taxon>Mycosphaerellales</taxon>
        <taxon>Teratosphaeriaceae</taxon>
        <taxon>Neohortaea</taxon>
    </lineage>
</organism>
<dbReference type="PANTHER" id="PTHR43350:SF2">
    <property type="entry name" value="GROES-LIKE ZINC-BINDING ALCOHOL DEHYDROGENASE FAMILY PROTEIN"/>
    <property type="match status" value="1"/>
</dbReference>
<evidence type="ECO:0000256" key="2">
    <source>
        <dbReference type="ARBA" id="ARBA00008072"/>
    </source>
</evidence>
<dbReference type="InterPro" id="IPR013154">
    <property type="entry name" value="ADH-like_N"/>
</dbReference>
<comment type="cofactor">
    <cofactor evidence="1 6">
        <name>Zn(2+)</name>
        <dbReference type="ChEBI" id="CHEBI:29105"/>
    </cofactor>
</comment>
<evidence type="ECO:0000256" key="5">
    <source>
        <dbReference type="ARBA" id="ARBA00023002"/>
    </source>
</evidence>
<protein>
    <submittedName>
        <fullName evidence="8">Chaperonin 10-like protein</fullName>
    </submittedName>
</protein>
<dbReference type="SMART" id="SM00829">
    <property type="entry name" value="PKS_ER"/>
    <property type="match status" value="1"/>
</dbReference>
<evidence type="ECO:0000256" key="3">
    <source>
        <dbReference type="ARBA" id="ARBA00022723"/>
    </source>
</evidence>
<keyword evidence="9" id="KW-1185">Reference proteome</keyword>
<dbReference type="Proteomes" id="UP000799767">
    <property type="component" value="Unassembled WGS sequence"/>
</dbReference>
<dbReference type="InterPro" id="IPR002328">
    <property type="entry name" value="ADH_Zn_CS"/>
</dbReference>
<evidence type="ECO:0000313" key="8">
    <source>
        <dbReference type="EMBL" id="KAF2486208.1"/>
    </source>
</evidence>
<keyword evidence="3 6" id="KW-0479">Metal-binding</keyword>
<reference evidence="8" key="1">
    <citation type="journal article" date="2020" name="Stud. Mycol.">
        <title>101 Dothideomycetes genomes: a test case for predicting lifestyles and emergence of pathogens.</title>
        <authorList>
            <person name="Haridas S."/>
            <person name="Albert R."/>
            <person name="Binder M."/>
            <person name="Bloem J."/>
            <person name="Labutti K."/>
            <person name="Salamov A."/>
            <person name="Andreopoulos B."/>
            <person name="Baker S."/>
            <person name="Barry K."/>
            <person name="Bills G."/>
            <person name="Bluhm B."/>
            <person name="Cannon C."/>
            <person name="Castanera R."/>
            <person name="Culley D."/>
            <person name="Daum C."/>
            <person name="Ezra D."/>
            <person name="Gonzalez J."/>
            <person name="Henrissat B."/>
            <person name="Kuo A."/>
            <person name="Liang C."/>
            <person name="Lipzen A."/>
            <person name="Lutzoni F."/>
            <person name="Magnuson J."/>
            <person name="Mondo S."/>
            <person name="Nolan M."/>
            <person name="Ohm R."/>
            <person name="Pangilinan J."/>
            <person name="Park H.-J."/>
            <person name="Ramirez L."/>
            <person name="Alfaro M."/>
            <person name="Sun H."/>
            <person name="Tritt A."/>
            <person name="Yoshinaga Y."/>
            <person name="Zwiers L.-H."/>
            <person name="Turgeon B."/>
            <person name="Goodwin S."/>
            <person name="Spatafora J."/>
            <person name="Crous P."/>
            <person name="Grigoriev I."/>
        </authorList>
    </citation>
    <scope>NUCLEOTIDE SEQUENCE</scope>
    <source>
        <strain evidence="8">CBS 113389</strain>
    </source>
</reference>
<keyword evidence="5" id="KW-0560">Oxidoreductase</keyword>
<feature type="domain" description="Enoyl reductase (ER)" evidence="7">
    <location>
        <begin position="12"/>
        <end position="376"/>
    </location>
</feature>
<evidence type="ECO:0000256" key="1">
    <source>
        <dbReference type="ARBA" id="ARBA00001947"/>
    </source>
</evidence>
<dbReference type="OrthoDB" id="1560166at2759"/>
<dbReference type="PROSITE" id="PS00059">
    <property type="entry name" value="ADH_ZINC"/>
    <property type="match status" value="1"/>
</dbReference>
<dbReference type="InterPro" id="IPR020843">
    <property type="entry name" value="ER"/>
</dbReference>
<evidence type="ECO:0000313" key="9">
    <source>
        <dbReference type="Proteomes" id="UP000799767"/>
    </source>
</evidence>
<evidence type="ECO:0000256" key="6">
    <source>
        <dbReference type="RuleBase" id="RU361277"/>
    </source>
</evidence>
<dbReference type="SUPFAM" id="SSF51735">
    <property type="entry name" value="NAD(P)-binding Rossmann-fold domains"/>
    <property type="match status" value="1"/>
</dbReference>
<evidence type="ECO:0000256" key="4">
    <source>
        <dbReference type="ARBA" id="ARBA00022833"/>
    </source>
</evidence>
<evidence type="ECO:0000259" key="7">
    <source>
        <dbReference type="SMART" id="SM00829"/>
    </source>
</evidence>
<dbReference type="EMBL" id="MU001632">
    <property type="protein sequence ID" value="KAF2486208.1"/>
    <property type="molecule type" value="Genomic_DNA"/>
</dbReference>
<dbReference type="InterPro" id="IPR011032">
    <property type="entry name" value="GroES-like_sf"/>
</dbReference>
<dbReference type="GO" id="GO:0008270">
    <property type="term" value="F:zinc ion binding"/>
    <property type="evidence" value="ECO:0007669"/>
    <property type="project" value="InterPro"/>
</dbReference>
<sequence>MSHPARAIVCYDTHDNGGWKLEDVTVRGPGEGELLVEMAASGICHTDALIGGTPGGATPIAFYPRILGHEGSGYVKEVGPGVTVAAVGDPVLLSFAFCNKCEICKAGRVSHCNKFTEDNFGGPYNVFKVGDKDISGQFFGQSSFASLSVVKECSVVNAKGLVADKKELQLFAPLGCGIQTGSGTVINAAEAGPEDVVLVMGLGGVGLSAIMGAKIAGCRKIVGLDRIKSRLEFAKQLGATDVINGAELPEGKDLAEALKEVCDGEGPSICIDTSGAPPLIKAGFASVRNRGKYVQVGSAPFDFSLELNLVQFMLEGKQIFGAIEGHAYPPEFVPKMIKWYKEGKFPVDKLMKFIKAEDFEQGLKEMHDGTTIKPIMCWS</sequence>
<comment type="similarity">
    <text evidence="2 6">Belongs to the zinc-containing alcohol dehydrogenase family.</text>
</comment>
<proteinExistence type="inferred from homology"/>
<dbReference type="CDD" id="cd08278">
    <property type="entry name" value="benzyl_alcohol_DH"/>
    <property type="match status" value="1"/>
</dbReference>
<dbReference type="GO" id="GO:0016491">
    <property type="term" value="F:oxidoreductase activity"/>
    <property type="evidence" value="ECO:0007669"/>
    <property type="project" value="UniProtKB-KW"/>
</dbReference>